<comment type="caution">
    <text evidence="1">The sequence shown here is derived from an EMBL/GenBank/DDBJ whole genome shotgun (WGS) entry which is preliminary data.</text>
</comment>
<dbReference type="EMBL" id="ADMS01000031">
    <property type="protein sequence ID" value="EFF77298.1"/>
    <property type="molecule type" value="Genomic_DNA"/>
</dbReference>
<accession>D4X792</accession>
<sequence length="99" mass="10413">MLCLLPKTADPRIDFAEADPELLLALASQLDLTLDCMHQGIAGLGVLLACFPLDDTGDAAAPRQSIASVGALLADLGQVLLYIHELSIACRSHLADYAP</sequence>
<dbReference type="HOGENOM" id="CLU_2313970_0_0_4"/>
<dbReference type="AlphaFoldDB" id="D4X792"/>
<evidence type="ECO:0000313" key="1">
    <source>
        <dbReference type="EMBL" id="EFF77298.1"/>
    </source>
</evidence>
<organism evidence="1 2">
    <name type="scientific">Achromobacter piechaudii ATCC 43553</name>
    <dbReference type="NCBI Taxonomy" id="742159"/>
    <lineage>
        <taxon>Bacteria</taxon>
        <taxon>Pseudomonadati</taxon>
        <taxon>Pseudomonadota</taxon>
        <taxon>Betaproteobacteria</taxon>
        <taxon>Burkholderiales</taxon>
        <taxon>Alcaligenaceae</taxon>
        <taxon>Achromobacter</taxon>
    </lineage>
</organism>
<reference evidence="2" key="1">
    <citation type="submission" date="2010-03" db="EMBL/GenBank/DDBJ databases">
        <title>Complete sequence of Mobiluncus curtisii ATCC 43063.</title>
        <authorList>
            <person name="Muzny D."/>
            <person name="Qin X."/>
            <person name="Deng J."/>
            <person name="Jiang H."/>
            <person name="Liu Y."/>
            <person name="Qu J."/>
            <person name="Song X.-Z."/>
            <person name="Zhang L."/>
            <person name="Thornton R."/>
            <person name="Coyle M."/>
            <person name="Francisco L."/>
            <person name="Jackson L."/>
            <person name="Javaid M."/>
            <person name="Korchina V."/>
            <person name="Kovar C."/>
            <person name="Mata R."/>
            <person name="Mathew T."/>
            <person name="Ngo R."/>
            <person name="Nguyen L."/>
            <person name="Nguyen N."/>
            <person name="Okwuonu G."/>
            <person name="Ongeri F."/>
            <person name="Pham C."/>
            <person name="Simmons D."/>
            <person name="Wilczek-Boney K."/>
            <person name="Hale W."/>
            <person name="Jakkamsetti A."/>
            <person name="Pham P."/>
            <person name="Ruth R."/>
            <person name="San Lucas F."/>
            <person name="Warren J."/>
            <person name="Zhang J."/>
            <person name="Zhao Z."/>
            <person name="Zhou C."/>
            <person name="Zhu D."/>
            <person name="Lee S."/>
            <person name="Bess C."/>
            <person name="Blankenburg K."/>
            <person name="Forbes L."/>
            <person name="Fu Q."/>
            <person name="Gubbala S."/>
            <person name="Hirani K."/>
            <person name="Jayaseelan J.C."/>
            <person name="Lara F."/>
            <person name="Munidasa M."/>
            <person name="Palculict T."/>
            <person name="Patil S."/>
            <person name="Pu L.-L."/>
            <person name="Saada N."/>
            <person name="Tang L."/>
            <person name="Weissenberger G."/>
            <person name="Zhu Y."/>
            <person name="Hemphill L."/>
            <person name="Shang Y."/>
            <person name="Youmans B."/>
            <person name="Ayvaz T."/>
            <person name="Ross M."/>
            <person name="Santibanez J."/>
            <person name="Aqrawi P."/>
            <person name="Gross S."/>
            <person name="Joshi V."/>
            <person name="Fowler G."/>
            <person name="Nazareth L."/>
            <person name="Reid J."/>
            <person name="Worley K."/>
            <person name="Petrosino J."/>
            <person name="Highlander S."/>
            <person name="Gibbs R."/>
            <person name="Gibbs R."/>
        </authorList>
    </citation>
    <scope>NUCLEOTIDE SEQUENCE [LARGE SCALE GENOMIC DNA]</scope>
    <source>
        <strain evidence="2">ATCC 43553</strain>
    </source>
</reference>
<name>D4X792_9BURK</name>
<evidence type="ECO:0000313" key="2">
    <source>
        <dbReference type="Proteomes" id="UP000004510"/>
    </source>
</evidence>
<dbReference type="Proteomes" id="UP000004510">
    <property type="component" value="Unassembled WGS sequence"/>
</dbReference>
<protein>
    <submittedName>
        <fullName evidence="1">Uncharacterized protein</fullName>
    </submittedName>
</protein>
<gene>
    <name evidence="1" type="ORF">HMPREF0004_1339</name>
</gene>
<proteinExistence type="predicted"/>